<organism evidence="1 2">
    <name type="scientific">Niallia taxi</name>
    <dbReference type="NCBI Taxonomy" id="2499688"/>
    <lineage>
        <taxon>Bacteria</taxon>
        <taxon>Bacillati</taxon>
        <taxon>Bacillota</taxon>
        <taxon>Bacilli</taxon>
        <taxon>Bacillales</taxon>
        <taxon>Bacillaceae</taxon>
        <taxon>Niallia</taxon>
    </lineage>
</organism>
<dbReference type="AlphaFoldDB" id="A0A3S2X7U0"/>
<evidence type="ECO:0000313" key="2">
    <source>
        <dbReference type="Proteomes" id="UP000288024"/>
    </source>
</evidence>
<dbReference type="Proteomes" id="UP000288024">
    <property type="component" value="Unassembled WGS sequence"/>
</dbReference>
<reference evidence="1 2" key="1">
    <citation type="submission" date="2019-01" db="EMBL/GenBank/DDBJ databases">
        <title>Bacillus sp. M5HDSG1-1, whole genome shotgun sequence.</title>
        <authorList>
            <person name="Tuo L."/>
        </authorList>
    </citation>
    <scope>NUCLEOTIDE SEQUENCE [LARGE SCALE GENOMIC DNA]</scope>
    <source>
        <strain evidence="1 2">M5HDSG1-1</strain>
    </source>
</reference>
<accession>A0A3S2X7U0</accession>
<name>A0A3S2X7U0_9BACI</name>
<gene>
    <name evidence="1" type="ORF">EM808_16545</name>
</gene>
<dbReference type="GeneID" id="87620306"/>
<dbReference type="RefSeq" id="WP_127739306.1">
    <property type="nucleotide sequence ID" value="NZ_CAJCKN010000192.1"/>
</dbReference>
<proteinExistence type="predicted"/>
<evidence type="ECO:0000313" key="1">
    <source>
        <dbReference type="EMBL" id="RVT60834.1"/>
    </source>
</evidence>
<keyword evidence="2" id="KW-1185">Reference proteome</keyword>
<protein>
    <submittedName>
        <fullName evidence="1">Uncharacterized protein</fullName>
    </submittedName>
</protein>
<comment type="caution">
    <text evidence="1">The sequence shown here is derived from an EMBL/GenBank/DDBJ whole genome shotgun (WGS) entry which is preliminary data.</text>
</comment>
<dbReference type="EMBL" id="RZTZ01000006">
    <property type="protein sequence ID" value="RVT60834.1"/>
    <property type="molecule type" value="Genomic_DNA"/>
</dbReference>
<sequence>MHVESLKIWQPQTNLHSDHPVKILFKGLIKHDDYFKIILEDYDDNITEIVYNQLNGPMEYYVWSFRYTTEIGRFGLYNLEVDESGLKQKEKAYFFKMENSEYINWFDNQNPLFNSTTHPNLEHHVYITRDEVIEVLSDYAPLVKGSSQSFK</sequence>